<keyword evidence="2" id="KW-0813">Transport</keyword>
<dbReference type="InterPro" id="IPR051125">
    <property type="entry name" value="ABC-4/HrtB_transporter"/>
</dbReference>
<dbReference type="InterPro" id="IPR005891">
    <property type="entry name" value="DevC"/>
</dbReference>
<organism evidence="9">
    <name type="scientific">hydrothermal vent metagenome</name>
    <dbReference type="NCBI Taxonomy" id="652676"/>
    <lineage>
        <taxon>unclassified sequences</taxon>
        <taxon>metagenomes</taxon>
        <taxon>ecological metagenomes</taxon>
    </lineage>
</organism>
<evidence type="ECO:0000256" key="7">
    <source>
        <dbReference type="SAM" id="Phobius"/>
    </source>
</evidence>
<keyword evidence="5 7" id="KW-1133">Transmembrane helix</keyword>
<feature type="transmembrane region" description="Helical" evidence="7">
    <location>
        <begin position="322"/>
        <end position="344"/>
    </location>
</feature>
<name>A0A3B0T832_9ZZZZ</name>
<dbReference type="AlphaFoldDB" id="A0A3B0T832"/>
<evidence type="ECO:0000313" key="9">
    <source>
        <dbReference type="EMBL" id="VAW03116.1"/>
    </source>
</evidence>
<accession>A0A3B0T832</accession>
<evidence type="ECO:0000256" key="2">
    <source>
        <dbReference type="ARBA" id="ARBA00022448"/>
    </source>
</evidence>
<evidence type="ECO:0000259" key="8">
    <source>
        <dbReference type="Pfam" id="PF02687"/>
    </source>
</evidence>
<feature type="transmembrane region" description="Helical" evidence="7">
    <location>
        <begin position="356"/>
        <end position="377"/>
    </location>
</feature>
<evidence type="ECO:0000256" key="3">
    <source>
        <dbReference type="ARBA" id="ARBA00022475"/>
    </source>
</evidence>
<feature type="transmembrane region" description="Helical" evidence="7">
    <location>
        <begin position="26"/>
        <end position="47"/>
    </location>
</feature>
<evidence type="ECO:0000256" key="5">
    <source>
        <dbReference type="ARBA" id="ARBA00022989"/>
    </source>
</evidence>
<dbReference type="PANTHER" id="PTHR43738">
    <property type="entry name" value="ABC TRANSPORTER, MEMBRANE PROTEIN"/>
    <property type="match status" value="1"/>
</dbReference>
<evidence type="ECO:0000256" key="6">
    <source>
        <dbReference type="ARBA" id="ARBA00023136"/>
    </source>
</evidence>
<evidence type="ECO:0000256" key="1">
    <source>
        <dbReference type="ARBA" id="ARBA00004651"/>
    </source>
</evidence>
<sequence length="390" mass="41822">MTALLERLLGRLPIGWLQLTHNRARLYAAIAGVSFANVLVIVQLGIAGSMTTATERQYQYFNADIMISADDANSLSEGGNVARQWLFQALADPDVTAGLPLYVANLIWERPEGQVALQAFGIDPAQRGFYEPVLAGKLGRATLLNSAIIDRNSRNIDAELLTGIRPHSPLSFEYGGKTISLYDTIPGGGGFTADGYMFMSDQSFLNLFANRTSGAPDHILLQVAKGADVAAVVARLRNEIADKSLRIRSFDAARDEELRYQNTQRPTGLIFGFGVVIGILVGIVIVYQVLSTDVAAHLREYATFKAMGYGRGFFLGVVLEEAMILAIFGFLPGVIVATGLLNLLNAKTGLPIAMTGTMAVMVFVGTLAACALSGAIATRRLTAADPADLF</sequence>
<dbReference type="EMBL" id="UOEG01000251">
    <property type="protein sequence ID" value="VAW03116.1"/>
    <property type="molecule type" value="Genomic_DNA"/>
</dbReference>
<dbReference type="PIRSF" id="PIRSF031773">
    <property type="entry name" value="DevC"/>
    <property type="match status" value="1"/>
</dbReference>
<proteinExistence type="predicted"/>
<keyword evidence="3" id="KW-1003">Cell membrane</keyword>
<reference evidence="9" key="1">
    <citation type="submission" date="2018-06" db="EMBL/GenBank/DDBJ databases">
        <authorList>
            <person name="Zhirakovskaya E."/>
        </authorList>
    </citation>
    <scope>NUCLEOTIDE SEQUENCE</scope>
</reference>
<dbReference type="Pfam" id="PF02687">
    <property type="entry name" value="FtsX"/>
    <property type="match status" value="1"/>
</dbReference>
<comment type="subcellular location">
    <subcellularLocation>
        <location evidence="1">Cell membrane</location>
        <topology evidence="1">Multi-pass membrane protein</topology>
    </subcellularLocation>
</comment>
<dbReference type="GO" id="GO:0005886">
    <property type="term" value="C:plasma membrane"/>
    <property type="evidence" value="ECO:0007669"/>
    <property type="project" value="UniProtKB-SubCell"/>
</dbReference>
<gene>
    <name evidence="9" type="ORF">MNBD_ALPHA07-811</name>
</gene>
<feature type="transmembrane region" description="Helical" evidence="7">
    <location>
        <begin position="269"/>
        <end position="290"/>
    </location>
</feature>
<feature type="domain" description="ABC3 transporter permease C-terminal" evidence="8">
    <location>
        <begin position="273"/>
        <end position="385"/>
    </location>
</feature>
<protein>
    <submittedName>
        <fullName evidence="9">ABC-type antimicrobial peptide transport system, permease component</fullName>
    </submittedName>
</protein>
<keyword evidence="6 7" id="KW-0472">Membrane</keyword>
<keyword evidence="4 7" id="KW-0812">Transmembrane</keyword>
<evidence type="ECO:0000256" key="4">
    <source>
        <dbReference type="ARBA" id="ARBA00022692"/>
    </source>
</evidence>
<dbReference type="InterPro" id="IPR003838">
    <property type="entry name" value="ABC3_permease_C"/>
</dbReference>
<dbReference type="PANTHER" id="PTHR43738:SF1">
    <property type="entry name" value="HEMIN TRANSPORT SYSTEM PERMEASE PROTEIN HRTB-RELATED"/>
    <property type="match status" value="1"/>
</dbReference>